<accession>G3H6J0</accession>
<reference evidence="2" key="1">
    <citation type="journal article" date="2011" name="Nat. Biotechnol.">
        <title>The genomic sequence of the Chinese hamster ovary (CHO)-K1 cell line.</title>
        <authorList>
            <person name="Xu X."/>
            <person name="Nagarajan H."/>
            <person name="Lewis N.E."/>
            <person name="Pan S."/>
            <person name="Cai Z."/>
            <person name="Liu X."/>
            <person name="Chen W."/>
            <person name="Xie M."/>
            <person name="Wang W."/>
            <person name="Hammond S."/>
            <person name="Andersen M.R."/>
            <person name="Neff N."/>
            <person name="Passarelli B."/>
            <person name="Koh W."/>
            <person name="Fan H.C."/>
            <person name="Wang J."/>
            <person name="Gui Y."/>
            <person name="Lee K.H."/>
            <person name="Betenbaugh M.J."/>
            <person name="Quake S.R."/>
            <person name="Famili I."/>
            <person name="Palsson B.O."/>
            <person name="Wang J."/>
        </authorList>
    </citation>
    <scope>NUCLEOTIDE SEQUENCE [LARGE SCALE GENOMIC DNA]</scope>
    <source>
        <strain evidence="2">CHO K1 cell line</strain>
    </source>
</reference>
<name>G3H6J0_CRIGR</name>
<sequence>MAQYCVSSLVVVSTASRVMTAFSLGLEYFEGEKMALKNHEATNTKEQEVTKRLLSTLFLCCGAPLSQSIIHGLQTLS</sequence>
<protein>
    <submittedName>
        <fullName evidence="1">Uncharacterized protein</fullName>
    </submittedName>
</protein>
<dbReference type="EMBL" id="JH000175">
    <property type="protein sequence ID" value="EGV92296.1"/>
    <property type="molecule type" value="Genomic_DNA"/>
</dbReference>
<evidence type="ECO:0000313" key="1">
    <source>
        <dbReference type="EMBL" id="EGV92296.1"/>
    </source>
</evidence>
<dbReference type="InParanoid" id="G3H6J0"/>
<proteinExistence type="predicted"/>
<gene>
    <name evidence="1" type="ORF">I79_005951</name>
</gene>
<organism evidence="1 2">
    <name type="scientific">Cricetulus griseus</name>
    <name type="common">Chinese hamster</name>
    <name type="synonym">Cricetulus barabensis griseus</name>
    <dbReference type="NCBI Taxonomy" id="10029"/>
    <lineage>
        <taxon>Eukaryota</taxon>
        <taxon>Metazoa</taxon>
        <taxon>Chordata</taxon>
        <taxon>Craniata</taxon>
        <taxon>Vertebrata</taxon>
        <taxon>Euteleostomi</taxon>
        <taxon>Mammalia</taxon>
        <taxon>Eutheria</taxon>
        <taxon>Euarchontoglires</taxon>
        <taxon>Glires</taxon>
        <taxon>Rodentia</taxon>
        <taxon>Myomorpha</taxon>
        <taxon>Muroidea</taxon>
        <taxon>Cricetidae</taxon>
        <taxon>Cricetinae</taxon>
        <taxon>Cricetulus</taxon>
    </lineage>
</organism>
<dbReference type="Proteomes" id="UP000001075">
    <property type="component" value="Unassembled WGS sequence"/>
</dbReference>
<evidence type="ECO:0000313" key="2">
    <source>
        <dbReference type="Proteomes" id="UP000001075"/>
    </source>
</evidence>
<dbReference type="AlphaFoldDB" id="G3H6J0"/>